<dbReference type="Pfam" id="PF00234">
    <property type="entry name" value="Tryp_alpha_amyl"/>
    <property type="match status" value="1"/>
</dbReference>
<organism evidence="7 8">
    <name type="scientific">Castilleja foliolosa</name>
    <dbReference type="NCBI Taxonomy" id="1961234"/>
    <lineage>
        <taxon>Eukaryota</taxon>
        <taxon>Viridiplantae</taxon>
        <taxon>Streptophyta</taxon>
        <taxon>Embryophyta</taxon>
        <taxon>Tracheophyta</taxon>
        <taxon>Spermatophyta</taxon>
        <taxon>Magnoliopsida</taxon>
        <taxon>eudicotyledons</taxon>
        <taxon>Gunneridae</taxon>
        <taxon>Pentapetalae</taxon>
        <taxon>asterids</taxon>
        <taxon>lamiids</taxon>
        <taxon>Lamiales</taxon>
        <taxon>Orobanchaceae</taxon>
        <taxon>Pedicularideae</taxon>
        <taxon>Castillejinae</taxon>
        <taxon>Castilleja</taxon>
    </lineage>
</organism>
<dbReference type="CDD" id="cd01960">
    <property type="entry name" value="nsLTP1"/>
    <property type="match status" value="1"/>
</dbReference>
<dbReference type="Gene3D" id="1.10.110.10">
    <property type="entry name" value="Plant lipid-transfer and hydrophobic proteins"/>
    <property type="match status" value="1"/>
</dbReference>
<feature type="domain" description="Bifunctional inhibitor/plant lipid transfer protein/seed storage helical" evidence="6">
    <location>
        <begin position="27"/>
        <end position="110"/>
    </location>
</feature>
<comment type="caution">
    <text evidence="7">The sequence shown here is derived from an EMBL/GenBank/DDBJ whole genome shotgun (WGS) entry which is preliminary data.</text>
</comment>
<proteinExistence type="inferred from homology"/>
<evidence type="ECO:0000256" key="2">
    <source>
        <dbReference type="ARBA" id="ARBA00022448"/>
    </source>
</evidence>
<feature type="chain" id="PRO_5044746051" description="Non-specific lipid-transfer protein" evidence="5">
    <location>
        <begin position="25"/>
        <end position="114"/>
    </location>
</feature>
<dbReference type="InterPro" id="IPR036312">
    <property type="entry name" value="Bifun_inhib/LTP/seed_sf"/>
</dbReference>
<keyword evidence="8" id="KW-1185">Reference proteome</keyword>
<dbReference type="AlphaFoldDB" id="A0ABD3BEZ1"/>
<evidence type="ECO:0000256" key="4">
    <source>
        <dbReference type="RuleBase" id="RU000628"/>
    </source>
</evidence>
<evidence type="ECO:0000256" key="5">
    <source>
        <dbReference type="SAM" id="SignalP"/>
    </source>
</evidence>
<dbReference type="GO" id="GO:0008289">
    <property type="term" value="F:lipid binding"/>
    <property type="evidence" value="ECO:0007669"/>
    <property type="project" value="UniProtKB-KW"/>
</dbReference>
<comment type="similarity">
    <text evidence="1 4">Belongs to the plant LTP family.</text>
</comment>
<gene>
    <name evidence="7" type="ORF">CASFOL_040077</name>
</gene>
<dbReference type="InterPro" id="IPR016140">
    <property type="entry name" value="Bifunc_inhib/LTP/seed_store"/>
</dbReference>
<sequence>MAKLAMSFAAVVCMMVLIAPRVEGLSCSTVVKNLLPCRDYLTKGGSVPSSCCDGARSLNSAANSGAARQQACRCMKSVGKAYKVNTKYAAAVPSKCNVNIAYAISYSTDCNTVR</sequence>
<dbReference type="SMART" id="SM00499">
    <property type="entry name" value="AAI"/>
    <property type="match status" value="1"/>
</dbReference>
<evidence type="ECO:0000313" key="8">
    <source>
        <dbReference type="Proteomes" id="UP001632038"/>
    </source>
</evidence>
<dbReference type="PRINTS" id="PR00382">
    <property type="entry name" value="LIPIDTRNSFER"/>
</dbReference>
<reference evidence="8" key="1">
    <citation type="journal article" date="2024" name="IScience">
        <title>Strigolactones Initiate the Formation of Haustorium-like Structures in Castilleja.</title>
        <authorList>
            <person name="Buerger M."/>
            <person name="Peterson D."/>
            <person name="Chory J."/>
        </authorList>
    </citation>
    <scope>NUCLEOTIDE SEQUENCE [LARGE SCALE GENOMIC DNA]</scope>
</reference>
<evidence type="ECO:0000256" key="3">
    <source>
        <dbReference type="ARBA" id="ARBA00023121"/>
    </source>
</evidence>
<dbReference type="SUPFAM" id="SSF47699">
    <property type="entry name" value="Bifunctional inhibitor/lipid-transfer protein/seed storage 2S albumin"/>
    <property type="match status" value="1"/>
</dbReference>
<evidence type="ECO:0000256" key="1">
    <source>
        <dbReference type="ARBA" id="ARBA00009748"/>
    </source>
</evidence>
<dbReference type="InterPro" id="IPR000528">
    <property type="entry name" value="Plant_nsLTP"/>
</dbReference>
<comment type="function">
    <text evidence="4">Plant non-specific lipid-transfer proteins transfer phospholipids as well as galactolipids across membranes. May play a role in wax or cutin deposition in the cell walls of expanding epidermal cells and certain secretory tissues.</text>
</comment>
<evidence type="ECO:0000259" key="6">
    <source>
        <dbReference type="SMART" id="SM00499"/>
    </source>
</evidence>
<dbReference type="PANTHER" id="PTHR33076">
    <property type="entry name" value="NON-SPECIFIC LIPID-TRANSFER PROTEIN 2-RELATED"/>
    <property type="match status" value="1"/>
</dbReference>
<feature type="signal peptide" evidence="5">
    <location>
        <begin position="1"/>
        <end position="24"/>
    </location>
</feature>
<dbReference type="PROSITE" id="PS00597">
    <property type="entry name" value="PLANT_LTP"/>
    <property type="match status" value="1"/>
</dbReference>
<evidence type="ECO:0000313" key="7">
    <source>
        <dbReference type="EMBL" id="KAL3615783.1"/>
    </source>
</evidence>
<keyword evidence="2 4" id="KW-0813">Transport</keyword>
<protein>
    <recommendedName>
        <fullName evidence="4">Non-specific lipid-transfer protein</fullName>
    </recommendedName>
</protein>
<name>A0ABD3BEZ1_9LAMI</name>
<dbReference type="Proteomes" id="UP001632038">
    <property type="component" value="Unassembled WGS sequence"/>
</dbReference>
<accession>A0ABD3BEZ1</accession>
<dbReference type="EMBL" id="JAVIJP010000099">
    <property type="protein sequence ID" value="KAL3615783.1"/>
    <property type="molecule type" value="Genomic_DNA"/>
</dbReference>
<keyword evidence="3 4" id="KW-0446">Lipid-binding</keyword>
<keyword evidence="5" id="KW-0732">Signal</keyword>